<keyword evidence="2" id="KW-1185">Reference proteome</keyword>
<sequence>MIDFCKLYCIDGIGQVLASIEDNDKGQASLRFRIPDHDGIGFSMSLCLGSEDEDENEAFAHRCLGELNEETALKAIRPLLDAKRRLMS</sequence>
<evidence type="ECO:0000313" key="1">
    <source>
        <dbReference type="EMBL" id="VDS07919.1"/>
    </source>
</evidence>
<protein>
    <submittedName>
        <fullName evidence="1">Uncharacterized protein</fullName>
    </submittedName>
</protein>
<evidence type="ECO:0000313" key="2">
    <source>
        <dbReference type="Proteomes" id="UP000270743"/>
    </source>
</evidence>
<dbReference type="EMBL" id="UZWE01000024">
    <property type="protein sequence ID" value="VDS07919.1"/>
    <property type="molecule type" value="Genomic_DNA"/>
</dbReference>
<name>A0A447IKC6_9RHOB</name>
<reference evidence="1 2" key="1">
    <citation type="submission" date="2018-12" db="EMBL/GenBank/DDBJ databases">
        <authorList>
            <person name="Criscuolo A."/>
        </authorList>
    </citation>
    <scope>NUCLEOTIDE SEQUENCE [LARGE SCALE GENOMIC DNA]</scope>
    <source>
        <strain evidence="1">ACIP1116241</strain>
    </source>
</reference>
<organism evidence="1 2">
    <name type="scientific">Paracoccus haematequi</name>
    <dbReference type="NCBI Taxonomy" id="2491866"/>
    <lineage>
        <taxon>Bacteria</taxon>
        <taxon>Pseudomonadati</taxon>
        <taxon>Pseudomonadota</taxon>
        <taxon>Alphaproteobacteria</taxon>
        <taxon>Rhodobacterales</taxon>
        <taxon>Paracoccaceae</taxon>
        <taxon>Paracoccus</taxon>
    </lineage>
</organism>
<dbReference type="Proteomes" id="UP000270743">
    <property type="component" value="Unassembled WGS sequence"/>
</dbReference>
<gene>
    <name evidence="1" type="ORF">PARHAE_01099</name>
</gene>
<accession>A0A447IKC6</accession>
<dbReference type="AlphaFoldDB" id="A0A447IKC6"/>
<dbReference type="RefSeq" id="WP_126153604.1">
    <property type="nucleotide sequence ID" value="NZ_UZWE01000024.1"/>
</dbReference>
<proteinExistence type="predicted"/>